<accession>A0ABM1M9Z5</accession>
<evidence type="ECO:0000256" key="1">
    <source>
        <dbReference type="SAM" id="MobiDB-lite"/>
    </source>
</evidence>
<organism evidence="2 3">
    <name type="scientific">Nicrophorus vespilloides</name>
    <name type="common">Boreal carrion beetle</name>
    <dbReference type="NCBI Taxonomy" id="110193"/>
    <lineage>
        <taxon>Eukaryota</taxon>
        <taxon>Metazoa</taxon>
        <taxon>Ecdysozoa</taxon>
        <taxon>Arthropoda</taxon>
        <taxon>Hexapoda</taxon>
        <taxon>Insecta</taxon>
        <taxon>Pterygota</taxon>
        <taxon>Neoptera</taxon>
        <taxon>Endopterygota</taxon>
        <taxon>Coleoptera</taxon>
        <taxon>Polyphaga</taxon>
        <taxon>Staphyliniformia</taxon>
        <taxon>Silphidae</taxon>
        <taxon>Nicrophorinae</taxon>
        <taxon>Nicrophorus</taxon>
    </lineage>
</organism>
<feature type="region of interest" description="Disordered" evidence="1">
    <location>
        <begin position="175"/>
        <end position="203"/>
    </location>
</feature>
<feature type="compositionally biased region" description="Polar residues" evidence="1">
    <location>
        <begin position="180"/>
        <end position="203"/>
    </location>
</feature>
<dbReference type="Proteomes" id="UP000695000">
    <property type="component" value="Unplaced"/>
</dbReference>
<feature type="compositionally biased region" description="Polar residues" evidence="1">
    <location>
        <begin position="312"/>
        <end position="327"/>
    </location>
</feature>
<evidence type="ECO:0000313" key="2">
    <source>
        <dbReference type="Proteomes" id="UP000695000"/>
    </source>
</evidence>
<name>A0ABM1M9Z5_NICVS</name>
<feature type="compositionally biased region" description="Basic residues" evidence="1">
    <location>
        <begin position="396"/>
        <end position="406"/>
    </location>
</feature>
<sequence>MPKVSRTACSSTTINTTNMDFLSEENTYLRTKNRELAKALGDMKSEFNNLRMKNSSLYDQSVSQLLTNRNLMHALKNINGDAIEALTMIGRLSEVIIKIMNDTKVVTESSVIETENPNHKQNSSRRMVSDHFLMNPTVTLRRCNIDNLNEDLQRRGRDEEINSSLVNITPMDQLVEEPENSNSPQNDDLENNDPNQNDCSEHPNLTTVQEIDEDNLSQTIVHPSSTNISQHLSPLHENMTSRKRNSSPLITRRNKKLNMNKSPFSMSSLNSSLSNNFGSSEVSLSVTNSDTSITASTTPARRKNVASKQLEETFNPSLQSTSTPYKFESNKMTDLSKRNTNSNIDNCKVMLTRLPLPLISAISNGNTYSKSDDDSDESTLIESNTHLSKTNLKSSAGKRKVLKTTKSKSERASSSINSTKDSQADEISINTRPKRNAAPKSMKEPSLNSRMRRP</sequence>
<evidence type="ECO:0008006" key="4">
    <source>
        <dbReference type="Google" id="ProtNLM"/>
    </source>
</evidence>
<feature type="region of interest" description="Disordered" evidence="1">
    <location>
        <begin position="362"/>
        <end position="454"/>
    </location>
</feature>
<feature type="compositionally biased region" description="Basic and acidic residues" evidence="1">
    <location>
        <begin position="328"/>
        <end position="337"/>
    </location>
</feature>
<dbReference type="RefSeq" id="XP_017771395.1">
    <property type="nucleotide sequence ID" value="XM_017915906.1"/>
</dbReference>
<feature type="compositionally biased region" description="Polar residues" evidence="1">
    <location>
        <begin position="380"/>
        <end position="394"/>
    </location>
</feature>
<feature type="region of interest" description="Disordered" evidence="1">
    <location>
        <begin position="292"/>
        <end position="342"/>
    </location>
</feature>
<protein>
    <recommendedName>
        <fullName evidence="4">Shugoshin C-terminal domain-containing protein</fullName>
    </recommendedName>
</protein>
<dbReference type="GeneID" id="108558871"/>
<evidence type="ECO:0000313" key="3">
    <source>
        <dbReference type="RefSeq" id="XP_017771395.1"/>
    </source>
</evidence>
<reference evidence="3" key="1">
    <citation type="submission" date="2025-08" db="UniProtKB">
        <authorList>
            <consortium name="RefSeq"/>
        </authorList>
    </citation>
    <scope>IDENTIFICATION</scope>
    <source>
        <tissue evidence="3">Whole Larva</tissue>
    </source>
</reference>
<gene>
    <name evidence="3" type="primary">LOC108558871</name>
</gene>
<keyword evidence="2" id="KW-1185">Reference proteome</keyword>
<feature type="compositionally biased region" description="Polar residues" evidence="1">
    <location>
        <begin position="412"/>
        <end position="421"/>
    </location>
</feature>
<proteinExistence type="predicted"/>